<evidence type="ECO:0000313" key="3">
    <source>
        <dbReference type="Proteomes" id="UP000469558"/>
    </source>
</evidence>
<dbReference type="PANTHER" id="PTHR42834:SF1">
    <property type="entry name" value="ENDONUCLEASE_EXONUCLEASE_PHOSPHATASE FAMILY PROTEIN (AFU_ORTHOLOGUE AFUA_3G09210)"/>
    <property type="match status" value="1"/>
</dbReference>
<keyword evidence="3" id="KW-1185">Reference proteome</keyword>
<dbReference type="EMBL" id="QGMK01001258">
    <property type="protein sequence ID" value="TVY71357.1"/>
    <property type="molecule type" value="Genomic_DNA"/>
</dbReference>
<name>A0A8T9C0C6_9HELO</name>
<feature type="region of interest" description="Disordered" evidence="1">
    <location>
        <begin position="21"/>
        <end position="64"/>
    </location>
</feature>
<organism evidence="2 3">
    <name type="scientific">Lachnellula suecica</name>
    <dbReference type="NCBI Taxonomy" id="602035"/>
    <lineage>
        <taxon>Eukaryota</taxon>
        <taxon>Fungi</taxon>
        <taxon>Dikarya</taxon>
        <taxon>Ascomycota</taxon>
        <taxon>Pezizomycotina</taxon>
        <taxon>Leotiomycetes</taxon>
        <taxon>Helotiales</taxon>
        <taxon>Lachnaceae</taxon>
        <taxon>Lachnellula</taxon>
    </lineage>
</organism>
<gene>
    <name evidence="2" type="ORF">LSUE1_G004341</name>
</gene>
<feature type="compositionally biased region" description="Polar residues" evidence="1">
    <location>
        <begin position="27"/>
        <end position="45"/>
    </location>
</feature>
<dbReference type="Proteomes" id="UP000469558">
    <property type="component" value="Unassembled WGS sequence"/>
</dbReference>
<evidence type="ECO:0000256" key="1">
    <source>
        <dbReference type="SAM" id="MobiDB-lite"/>
    </source>
</evidence>
<protein>
    <submittedName>
        <fullName evidence="2">Uncharacterized protein</fullName>
    </submittedName>
</protein>
<evidence type="ECO:0000313" key="2">
    <source>
        <dbReference type="EMBL" id="TVY71357.1"/>
    </source>
</evidence>
<sequence length="166" mass="18760">MATTAFSPSTFTSAAQAAVLPYKETPNLPSTAASPTASRRQTSPHPSSPLYCPGPQRAHPRQRRLQRIRFRRPAADLRQRPQLRDLDEVTGVSEEERYSYLFDMSCQELDHLYMSAALTRGAEFAHMHFNTWASYADEISDHDPSTASFVLVIGLRGKEKRNDNDY</sequence>
<dbReference type="AlphaFoldDB" id="A0A8T9C0C6"/>
<accession>A0A8T9C0C6</accession>
<proteinExistence type="predicted"/>
<dbReference type="OrthoDB" id="47488at2759"/>
<dbReference type="PANTHER" id="PTHR42834">
    <property type="entry name" value="ENDONUCLEASE/EXONUCLEASE/PHOSPHATASE FAMILY PROTEIN (AFU_ORTHOLOGUE AFUA_3G09210)"/>
    <property type="match status" value="1"/>
</dbReference>
<reference evidence="2 3" key="1">
    <citation type="submission" date="2018-05" db="EMBL/GenBank/DDBJ databases">
        <title>Genome sequencing and assembly of the regulated plant pathogen Lachnellula willkommii and related sister species for the development of diagnostic species identification markers.</title>
        <authorList>
            <person name="Giroux E."/>
            <person name="Bilodeau G."/>
        </authorList>
    </citation>
    <scope>NUCLEOTIDE SEQUENCE [LARGE SCALE GENOMIC DNA]</scope>
    <source>
        <strain evidence="2 3">CBS 268.59</strain>
    </source>
</reference>
<comment type="caution">
    <text evidence="2">The sequence shown here is derived from an EMBL/GenBank/DDBJ whole genome shotgun (WGS) entry which is preliminary data.</text>
</comment>